<gene>
    <name evidence="3" type="ORF">SAMN06297468_0827</name>
</gene>
<dbReference type="Gene3D" id="3.30.70.270">
    <property type="match status" value="1"/>
</dbReference>
<dbReference type="InterPro" id="IPR000160">
    <property type="entry name" value="GGDEF_dom"/>
</dbReference>
<dbReference type="PROSITE" id="PS50883">
    <property type="entry name" value="EAL"/>
    <property type="match status" value="1"/>
</dbReference>
<dbReference type="AlphaFoldDB" id="A0A1Y6EKV6"/>
<dbReference type="PANTHER" id="PTHR44757">
    <property type="entry name" value="DIGUANYLATE CYCLASE DGCP"/>
    <property type="match status" value="1"/>
</dbReference>
<dbReference type="Gene3D" id="3.20.20.450">
    <property type="entry name" value="EAL domain"/>
    <property type="match status" value="1"/>
</dbReference>
<dbReference type="CDD" id="cd01949">
    <property type="entry name" value="GGDEF"/>
    <property type="match status" value="1"/>
</dbReference>
<dbReference type="SMART" id="SM00267">
    <property type="entry name" value="GGDEF"/>
    <property type="match status" value="1"/>
</dbReference>
<dbReference type="CDD" id="cd01948">
    <property type="entry name" value="EAL"/>
    <property type="match status" value="1"/>
</dbReference>
<sequence length="727" mass="80279">MSFENFHKTFSSILKNETTQGVTPTISDFSVLREIEQVGVGCFWATDSQGKLIYLSENAKSAFEEEGCQIIGRPMLEFFQEAGCHGAQSGSRSLAFRIQSRSSLANLTVKINSRPDQPECRARYWRICGAPLFDDEGHFKGYRGNAADTTGEFHHQREVTKQSQFDELTGLSNRRRLNEKLSGILESSRGRCCALMMLDLDRFKQVNDTMGHPAGDELLQQVGDRLRVLIKNRGEVGRLGGDEFQILLPDLDDRGELSELADRVIQMLSQPYSINGRRAIIGTSVGIAIAPFDGITAAELISSADMALYRAKEDGRGVSRFYTAELRNAANLGVRLEEDLRDAIDKGELSLAYQPLVDPTDNRVKCFEALMRWEHPHEGTISPGVFIPIAEKSELILILGEWALRQACRDAAQWPDHIHVAVNVSARQFMQADMPKLVSSALRSSSLAASRLELEVTESVFVGGVEAVDQTFDRLDRLGVRLAMDDFGTGYSSLGYLKRAPFKKIKIDQSFVQGCTESGDTNPAIISAVVALAKALGMQTVAEGVEAMDELALVRERGADLIQGYIYSPPLTQDQILTKFADGDWILKADGPPRYRADRMTLYRKAGLIHEDHYYEVMLRNLSKTGARIEGLRGVPIGTDVVLDLGAGQLVVSKVIHTTDRSQGLRFETSLISDGYSGLMARHRVSPYLLAEAGMPLAALGQGNTYPVAKTQGPMRPPKFVQLDLAH</sequence>
<dbReference type="EMBL" id="FXWG01000001">
    <property type="protein sequence ID" value="SMQ63255.1"/>
    <property type="molecule type" value="Genomic_DNA"/>
</dbReference>
<dbReference type="SUPFAM" id="SSF141868">
    <property type="entry name" value="EAL domain-like"/>
    <property type="match status" value="1"/>
</dbReference>
<protein>
    <submittedName>
        <fullName evidence="3">Diguanylate cyclase (GGDEF) domain-containing protein</fullName>
    </submittedName>
</protein>
<evidence type="ECO:0000259" key="1">
    <source>
        <dbReference type="PROSITE" id="PS50883"/>
    </source>
</evidence>
<name>A0A1Y6EKV6_9SPHN</name>
<organism evidence="3 4">
    <name type="scientific">Altererythrobacter xiamenensis</name>
    <dbReference type="NCBI Taxonomy" id="1316679"/>
    <lineage>
        <taxon>Bacteria</taxon>
        <taxon>Pseudomonadati</taxon>
        <taxon>Pseudomonadota</taxon>
        <taxon>Alphaproteobacteria</taxon>
        <taxon>Sphingomonadales</taxon>
        <taxon>Erythrobacteraceae</taxon>
        <taxon>Altererythrobacter</taxon>
    </lineage>
</organism>
<dbReference type="InterPro" id="IPR035919">
    <property type="entry name" value="EAL_sf"/>
</dbReference>
<evidence type="ECO:0000313" key="3">
    <source>
        <dbReference type="EMBL" id="SMQ63255.1"/>
    </source>
</evidence>
<dbReference type="Pfam" id="PF00563">
    <property type="entry name" value="EAL"/>
    <property type="match status" value="1"/>
</dbReference>
<dbReference type="InterPro" id="IPR001633">
    <property type="entry name" value="EAL_dom"/>
</dbReference>
<dbReference type="Pfam" id="PF00990">
    <property type="entry name" value="GGDEF"/>
    <property type="match status" value="1"/>
</dbReference>
<dbReference type="RefSeq" id="WP_086436702.1">
    <property type="nucleotide sequence ID" value="NZ_FXWG01000001.1"/>
</dbReference>
<dbReference type="PANTHER" id="PTHR44757:SF2">
    <property type="entry name" value="BIOFILM ARCHITECTURE MAINTENANCE PROTEIN MBAA"/>
    <property type="match status" value="1"/>
</dbReference>
<feature type="domain" description="EAL" evidence="1">
    <location>
        <begin position="333"/>
        <end position="584"/>
    </location>
</feature>
<dbReference type="OrthoDB" id="9814202at2"/>
<dbReference type="InterPro" id="IPR052155">
    <property type="entry name" value="Biofilm_reg_signaling"/>
</dbReference>
<dbReference type="InterPro" id="IPR043128">
    <property type="entry name" value="Rev_trsase/Diguanyl_cyclase"/>
</dbReference>
<proteinExistence type="predicted"/>
<keyword evidence="4" id="KW-1185">Reference proteome</keyword>
<dbReference type="Proteomes" id="UP000194420">
    <property type="component" value="Unassembled WGS sequence"/>
</dbReference>
<evidence type="ECO:0000259" key="2">
    <source>
        <dbReference type="PROSITE" id="PS50887"/>
    </source>
</evidence>
<feature type="domain" description="GGDEF" evidence="2">
    <location>
        <begin position="191"/>
        <end position="324"/>
    </location>
</feature>
<dbReference type="Gene3D" id="3.30.450.20">
    <property type="entry name" value="PAS domain"/>
    <property type="match status" value="1"/>
</dbReference>
<dbReference type="SUPFAM" id="SSF55073">
    <property type="entry name" value="Nucleotide cyclase"/>
    <property type="match status" value="1"/>
</dbReference>
<reference evidence="4" key="1">
    <citation type="submission" date="2017-04" db="EMBL/GenBank/DDBJ databases">
        <authorList>
            <person name="Varghese N."/>
            <person name="Submissions S."/>
        </authorList>
    </citation>
    <scope>NUCLEOTIDE SEQUENCE [LARGE SCALE GENOMIC DNA]</scope>
</reference>
<dbReference type="SMART" id="SM00052">
    <property type="entry name" value="EAL"/>
    <property type="match status" value="1"/>
</dbReference>
<dbReference type="InterPro" id="IPR029787">
    <property type="entry name" value="Nucleotide_cyclase"/>
</dbReference>
<accession>A0A1Y6EKV6</accession>
<dbReference type="SUPFAM" id="SSF141371">
    <property type="entry name" value="PilZ domain-like"/>
    <property type="match status" value="1"/>
</dbReference>
<dbReference type="PROSITE" id="PS50887">
    <property type="entry name" value="GGDEF"/>
    <property type="match status" value="1"/>
</dbReference>
<dbReference type="NCBIfam" id="TIGR00254">
    <property type="entry name" value="GGDEF"/>
    <property type="match status" value="1"/>
</dbReference>
<evidence type="ECO:0000313" key="4">
    <source>
        <dbReference type="Proteomes" id="UP000194420"/>
    </source>
</evidence>